<evidence type="ECO:0008006" key="7">
    <source>
        <dbReference type="Google" id="ProtNLM"/>
    </source>
</evidence>
<dbReference type="Proteomes" id="UP000294200">
    <property type="component" value="Unassembled WGS sequence"/>
</dbReference>
<gene>
    <name evidence="5" type="ORF">BZM27_53385</name>
</gene>
<protein>
    <recommendedName>
        <fullName evidence="7">3-keto-5-aminohexanoate cleavage protein</fullName>
    </recommendedName>
</protein>
<evidence type="ECO:0000313" key="5">
    <source>
        <dbReference type="EMBL" id="TCG02768.1"/>
    </source>
</evidence>
<keyword evidence="4" id="KW-0862">Zinc</keyword>
<evidence type="ECO:0000256" key="1">
    <source>
        <dbReference type="ARBA" id="ARBA00001947"/>
    </source>
</evidence>
<evidence type="ECO:0000256" key="3">
    <source>
        <dbReference type="ARBA" id="ARBA00022723"/>
    </source>
</evidence>
<accession>A0A4V2NFX7</accession>
<keyword evidence="6" id="KW-1185">Reference proteome</keyword>
<dbReference type="GO" id="GO:0046872">
    <property type="term" value="F:metal ion binding"/>
    <property type="evidence" value="ECO:0007669"/>
    <property type="project" value="UniProtKB-KW"/>
</dbReference>
<evidence type="ECO:0000256" key="4">
    <source>
        <dbReference type="ARBA" id="ARBA00022833"/>
    </source>
</evidence>
<dbReference type="AlphaFoldDB" id="A0A4V2NFX7"/>
<reference evidence="5 6" key="1">
    <citation type="submission" date="2017-02" db="EMBL/GenBank/DDBJ databases">
        <title>Paraburkholderia sophoroidis sp. nov. and Paraburkholderia steynii sp. nov. rhizobial symbionts of the fynbos legume Hypocalyptus sophoroides.</title>
        <authorList>
            <person name="Steenkamp E.T."/>
            <person name="Beukes C.W."/>
            <person name="Van Zyl E."/>
            <person name="Avontuur J."/>
            <person name="Chan W.Y."/>
            <person name="Hassen A."/>
            <person name="Palmer M."/>
            <person name="Mthombeni L."/>
            <person name="Phalane F."/>
            <person name="Sereme K."/>
            <person name="Venter S.N."/>
        </authorList>
    </citation>
    <scope>NUCLEOTIDE SEQUENCE [LARGE SCALE GENOMIC DNA]</scope>
    <source>
        <strain evidence="5 6">HC1.1ba</strain>
    </source>
</reference>
<proteinExistence type="predicted"/>
<dbReference type="Pfam" id="PF05853">
    <property type="entry name" value="BKACE"/>
    <property type="match status" value="1"/>
</dbReference>
<sequence>MRVESEGPIENASWPNRPDRRIKSWHEKSFITCAVTGSIHTPSMSPYLPITPDEIAHEDDRCRRGRRRLLHLHARNPIDGRPAFDPAIYRQFLPQIHAATDAVINITTGGSYATTLDDGLRGRSMFPRKWPRATWGR</sequence>
<comment type="caution">
    <text evidence="5">The sequence shown here is derived from an EMBL/GenBank/DDBJ whole genome shotgun (WGS) entry which is preliminary data.</text>
</comment>
<name>A0A4V2NFX7_9BURK</name>
<keyword evidence="3" id="KW-0479">Metal-binding</keyword>
<dbReference type="GO" id="GO:0043720">
    <property type="term" value="F:3-keto-5-aminohexanoate cleavage activity"/>
    <property type="evidence" value="ECO:0007669"/>
    <property type="project" value="InterPro"/>
</dbReference>
<organism evidence="5 6">
    <name type="scientific">Paraburkholderia steynii</name>
    <dbReference type="NCBI Taxonomy" id="1245441"/>
    <lineage>
        <taxon>Bacteria</taxon>
        <taxon>Pseudomonadati</taxon>
        <taxon>Pseudomonadota</taxon>
        <taxon>Betaproteobacteria</taxon>
        <taxon>Burkholderiales</taxon>
        <taxon>Burkholderiaceae</taxon>
        <taxon>Paraburkholderia</taxon>
    </lineage>
</organism>
<dbReference type="InterPro" id="IPR008567">
    <property type="entry name" value="BKACE"/>
</dbReference>
<dbReference type="PANTHER" id="PTHR37418:SF2">
    <property type="entry name" value="3-KETO-5-AMINOHEXANOATE CLEAVAGE ENZYME"/>
    <property type="match status" value="1"/>
</dbReference>
<dbReference type="Gene3D" id="3.20.20.70">
    <property type="entry name" value="Aldolase class I"/>
    <property type="match status" value="1"/>
</dbReference>
<evidence type="ECO:0000256" key="2">
    <source>
        <dbReference type="ARBA" id="ARBA00022679"/>
    </source>
</evidence>
<dbReference type="EMBL" id="MWML01000765">
    <property type="protein sequence ID" value="TCG02768.1"/>
    <property type="molecule type" value="Genomic_DNA"/>
</dbReference>
<comment type="cofactor">
    <cofactor evidence="1">
        <name>Zn(2+)</name>
        <dbReference type="ChEBI" id="CHEBI:29105"/>
    </cofactor>
</comment>
<keyword evidence="2" id="KW-0808">Transferase</keyword>
<dbReference type="PANTHER" id="PTHR37418">
    <property type="entry name" value="3-KETO-5-AMINOHEXANOATE CLEAVAGE ENZYME-RELATED"/>
    <property type="match status" value="1"/>
</dbReference>
<evidence type="ECO:0000313" key="6">
    <source>
        <dbReference type="Proteomes" id="UP000294200"/>
    </source>
</evidence>
<dbReference type="InterPro" id="IPR013785">
    <property type="entry name" value="Aldolase_TIM"/>
</dbReference>